<dbReference type="SUPFAM" id="SSF103473">
    <property type="entry name" value="MFS general substrate transporter"/>
    <property type="match status" value="1"/>
</dbReference>
<evidence type="ECO:0008006" key="10">
    <source>
        <dbReference type="Google" id="ProtNLM"/>
    </source>
</evidence>
<feature type="compositionally biased region" description="Low complexity" evidence="6">
    <location>
        <begin position="304"/>
        <end position="317"/>
    </location>
</feature>
<dbReference type="GO" id="GO:0022857">
    <property type="term" value="F:transmembrane transporter activity"/>
    <property type="evidence" value="ECO:0007669"/>
    <property type="project" value="InterPro"/>
</dbReference>
<evidence type="ECO:0000256" key="3">
    <source>
        <dbReference type="ARBA" id="ARBA00022692"/>
    </source>
</evidence>
<evidence type="ECO:0000256" key="4">
    <source>
        <dbReference type="ARBA" id="ARBA00022989"/>
    </source>
</evidence>
<feature type="transmembrane region" description="Helical" evidence="7">
    <location>
        <begin position="52"/>
        <end position="73"/>
    </location>
</feature>
<dbReference type="CDD" id="cd06173">
    <property type="entry name" value="MFS_MefA_like"/>
    <property type="match status" value="1"/>
</dbReference>
<dbReference type="Pfam" id="PF07690">
    <property type="entry name" value="MFS_1"/>
    <property type="match status" value="1"/>
</dbReference>
<dbReference type="Proteomes" id="UP000248764">
    <property type="component" value="Unassembled WGS sequence"/>
</dbReference>
<dbReference type="InterPro" id="IPR011701">
    <property type="entry name" value="MFS"/>
</dbReference>
<feature type="transmembrane region" description="Helical" evidence="7">
    <location>
        <begin position="93"/>
        <end position="122"/>
    </location>
</feature>
<keyword evidence="5 7" id="KW-0472">Membrane</keyword>
<feature type="region of interest" description="Disordered" evidence="6">
    <location>
        <begin position="295"/>
        <end position="318"/>
    </location>
</feature>
<keyword evidence="4 7" id="KW-1133">Transmembrane helix</keyword>
<feature type="transmembrane region" description="Helical" evidence="7">
    <location>
        <begin position="405"/>
        <end position="422"/>
    </location>
</feature>
<dbReference type="PANTHER" id="PTHR23513:SF6">
    <property type="entry name" value="MAJOR FACILITATOR SUPERFAMILY ASSOCIATED DOMAIN-CONTAINING PROTEIN"/>
    <property type="match status" value="1"/>
</dbReference>
<keyword evidence="2" id="KW-1003">Cell membrane</keyword>
<keyword evidence="9" id="KW-1185">Reference proteome</keyword>
<dbReference type="GO" id="GO:0005886">
    <property type="term" value="C:plasma membrane"/>
    <property type="evidence" value="ECO:0007669"/>
    <property type="project" value="UniProtKB-SubCell"/>
</dbReference>
<organism evidence="8 9">
    <name type="scientific">Jiangella anatolica</name>
    <dbReference type="NCBI Taxonomy" id="2670374"/>
    <lineage>
        <taxon>Bacteria</taxon>
        <taxon>Bacillati</taxon>
        <taxon>Actinomycetota</taxon>
        <taxon>Actinomycetes</taxon>
        <taxon>Jiangellales</taxon>
        <taxon>Jiangellaceae</taxon>
        <taxon>Jiangella</taxon>
    </lineage>
</organism>
<protein>
    <recommendedName>
        <fullName evidence="10">MFS transporter</fullName>
    </recommendedName>
</protein>
<dbReference type="AlphaFoldDB" id="A0A2W2BBK9"/>
<reference evidence="8 9" key="1">
    <citation type="submission" date="2018-01" db="EMBL/GenBank/DDBJ databases">
        <title>Draft genome sequence of Jiangella sp. GTF31.</title>
        <authorList>
            <person name="Sahin N."/>
            <person name="Ay H."/>
            <person name="Saygin H."/>
        </authorList>
    </citation>
    <scope>NUCLEOTIDE SEQUENCE [LARGE SCALE GENOMIC DNA]</scope>
    <source>
        <strain evidence="8 9">GTF31</strain>
    </source>
</reference>
<proteinExistence type="predicted"/>
<feature type="transmembrane region" description="Helical" evidence="7">
    <location>
        <begin position="428"/>
        <end position="448"/>
    </location>
</feature>
<evidence type="ECO:0000256" key="5">
    <source>
        <dbReference type="ARBA" id="ARBA00023136"/>
    </source>
</evidence>
<feature type="transmembrane region" description="Helical" evidence="7">
    <location>
        <begin position="168"/>
        <end position="194"/>
    </location>
</feature>
<feature type="transmembrane region" description="Helical" evidence="7">
    <location>
        <begin position="339"/>
        <end position="363"/>
    </location>
</feature>
<dbReference type="Gene3D" id="1.20.1250.20">
    <property type="entry name" value="MFS general substrate transporter like domains"/>
    <property type="match status" value="2"/>
</dbReference>
<feature type="transmembrane region" description="Helical" evidence="7">
    <location>
        <begin position="21"/>
        <end position="46"/>
    </location>
</feature>
<evidence type="ECO:0000313" key="8">
    <source>
        <dbReference type="EMBL" id="PZF82670.1"/>
    </source>
</evidence>
<dbReference type="EMBL" id="POTW01000034">
    <property type="protein sequence ID" value="PZF82670.1"/>
    <property type="molecule type" value="Genomic_DNA"/>
</dbReference>
<dbReference type="PANTHER" id="PTHR23513">
    <property type="entry name" value="INTEGRAL MEMBRANE EFFLUX PROTEIN-RELATED"/>
    <property type="match status" value="1"/>
</dbReference>
<evidence type="ECO:0000256" key="6">
    <source>
        <dbReference type="SAM" id="MobiDB-lite"/>
    </source>
</evidence>
<comment type="subcellular location">
    <subcellularLocation>
        <location evidence="1">Cell membrane</location>
        <topology evidence="1">Multi-pass membrane protein</topology>
    </subcellularLocation>
</comment>
<dbReference type="InterPro" id="IPR036259">
    <property type="entry name" value="MFS_trans_sf"/>
</dbReference>
<evidence type="ECO:0000256" key="2">
    <source>
        <dbReference type="ARBA" id="ARBA00022475"/>
    </source>
</evidence>
<evidence type="ECO:0000313" key="9">
    <source>
        <dbReference type="Proteomes" id="UP000248764"/>
    </source>
</evidence>
<evidence type="ECO:0000256" key="7">
    <source>
        <dbReference type="SAM" id="Phobius"/>
    </source>
</evidence>
<sequence length="546" mass="53486">MKGENPMRVLPVSLGRSFNGLWFGTGAANLGDGMALFVLPLLALAVDASAGGVAAVTAALTLAWPVFGLHAGWIVDRVDRRALLGTVNAVRGLVLGGVTAAYLADALSLPLILAVAVLLGVAETLVDTALTSTIPLVVEPVGRSRANARIEATVNVTNQLAGPPLAGLLAGATLGLATGASAALYLLAVGGVLVMTLHRSSPAAAAEGVAVASTSAAAASIGAADVAISADSGTGTHVSVTASIPAPVVDVAAVVVPAASGVGVADGAASPDAPAAAPGGVTAWVAASAGGRGVPAPPAGSGDGAAFPGPAAGSPSPGRRRSELVAGFRFLWGQPVVRTLTLFTAAMNVVWAVATALLVVYVVEPGPLGLSAAQYGLLLTAMAVGGLITSVLVEPLRRWIGTTRLLILDSVGTVLLVAPVALGAGIWAVAAGAVIAGAGSSIWRIVAATIRQNLSPPELLGRIYSASRMISWGVIPASAALAGLIAELWGLRTAFAAATVLGVAVLAAFVPFALRTDLAAAVRGPAGPAGPVDDAGPVDHIAAAQG</sequence>
<keyword evidence="3 7" id="KW-0812">Transmembrane</keyword>
<accession>A0A2W2BBK9</accession>
<feature type="transmembrane region" description="Helical" evidence="7">
    <location>
        <begin position="375"/>
        <end position="393"/>
    </location>
</feature>
<comment type="caution">
    <text evidence="8">The sequence shown here is derived from an EMBL/GenBank/DDBJ whole genome shotgun (WGS) entry which is preliminary data.</text>
</comment>
<feature type="transmembrane region" description="Helical" evidence="7">
    <location>
        <begin position="495"/>
        <end position="514"/>
    </location>
</feature>
<feature type="transmembrane region" description="Helical" evidence="7">
    <location>
        <begin position="469"/>
        <end position="489"/>
    </location>
</feature>
<gene>
    <name evidence="8" type="ORF">C1I92_15525</name>
</gene>
<evidence type="ECO:0000256" key="1">
    <source>
        <dbReference type="ARBA" id="ARBA00004651"/>
    </source>
</evidence>
<name>A0A2W2BBK9_9ACTN</name>